<keyword evidence="2" id="KW-1185">Reference proteome</keyword>
<name>A0ACB8R0Y1_9AGAM</name>
<evidence type="ECO:0000313" key="2">
    <source>
        <dbReference type="Proteomes" id="UP000814033"/>
    </source>
</evidence>
<accession>A0ACB8R0Y1</accession>
<protein>
    <submittedName>
        <fullName evidence="1">Uncharacterized protein</fullName>
    </submittedName>
</protein>
<reference evidence="1" key="2">
    <citation type="journal article" date="2022" name="New Phytol.">
        <title>Evolutionary transition to the ectomycorrhizal habit in the genomes of a hyperdiverse lineage of mushroom-forming fungi.</title>
        <authorList>
            <person name="Looney B."/>
            <person name="Miyauchi S."/>
            <person name="Morin E."/>
            <person name="Drula E."/>
            <person name="Courty P.E."/>
            <person name="Kohler A."/>
            <person name="Kuo A."/>
            <person name="LaButti K."/>
            <person name="Pangilinan J."/>
            <person name="Lipzen A."/>
            <person name="Riley R."/>
            <person name="Andreopoulos W."/>
            <person name="He G."/>
            <person name="Johnson J."/>
            <person name="Nolan M."/>
            <person name="Tritt A."/>
            <person name="Barry K.W."/>
            <person name="Grigoriev I.V."/>
            <person name="Nagy L.G."/>
            <person name="Hibbett D."/>
            <person name="Henrissat B."/>
            <person name="Matheny P.B."/>
            <person name="Labbe J."/>
            <person name="Martin F.M."/>
        </authorList>
    </citation>
    <scope>NUCLEOTIDE SEQUENCE</scope>
    <source>
        <strain evidence="1">FP105234-sp</strain>
    </source>
</reference>
<dbReference type="Proteomes" id="UP000814033">
    <property type="component" value="Unassembled WGS sequence"/>
</dbReference>
<sequence>MRSPRKLAGSANGRSRSFSRPSAVTMHRKTCQKSKKRLSEALLNAKAVAEAKKKRRLTMSLVEPTPECSSGLKTAEPARASEPELRYPPGEAAPPAILPEDGNDDDSHFSMMARRPWVRSEHRLAPLRFRDTVPEPPTALPLPQSADSSATINHDLQSPSNPLNATGSLLL</sequence>
<organism evidence="1 2">
    <name type="scientific">Auriscalpium vulgare</name>
    <dbReference type="NCBI Taxonomy" id="40419"/>
    <lineage>
        <taxon>Eukaryota</taxon>
        <taxon>Fungi</taxon>
        <taxon>Dikarya</taxon>
        <taxon>Basidiomycota</taxon>
        <taxon>Agaricomycotina</taxon>
        <taxon>Agaricomycetes</taxon>
        <taxon>Russulales</taxon>
        <taxon>Auriscalpiaceae</taxon>
        <taxon>Auriscalpium</taxon>
    </lineage>
</organism>
<comment type="caution">
    <text evidence="1">The sequence shown here is derived from an EMBL/GenBank/DDBJ whole genome shotgun (WGS) entry which is preliminary data.</text>
</comment>
<gene>
    <name evidence="1" type="ORF">FA95DRAFT_1420046</name>
</gene>
<evidence type="ECO:0000313" key="1">
    <source>
        <dbReference type="EMBL" id="KAI0037638.1"/>
    </source>
</evidence>
<reference evidence="1" key="1">
    <citation type="submission" date="2021-02" db="EMBL/GenBank/DDBJ databases">
        <authorList>
            <consortium name="DOE Joint Genome Institute"/>
            <person name="Ahrendt S."/>
            <person name="Looney B.P."/>
            <person name="Miyauchi S."/>
            <person name="Morin E."/>
            <person name="Drula E."/>
            <person name="Courty P.E."/>
            <person name="Chicoki N."/>
            <person name="Fauchery L."/>
            <person name="Kohler A."/>
            <person name="Kuo A."/>
            <person name="Labutti K."/>
            <person name="Pangilinan J."/>
            <person name="Lipzen A."/>
            <person name="Riley R."/>
            <person name="Andreopoulos W."/>
            <person name="He G."/>
            <person name="Johnson J."/>
            <person name="Barry K.W."/>
            <person name="Grigoriev I.V."/>
            <person name="Nagy L."/>
            <person name="Hibbett D."/>
            <person name="Henrissat B."/>
            <person name="Matheny P.B."/>
            <person name="Labbe J."/>
            <person name="Martin F."/>
        </authorList>
    </citation>
    <scope>NUCLEOTIDE SEQUENCE</scope>
    <source>
        <strain evidence="1">FP105234-sp</strain>
    </source>
</reference>
<proteinExistence type="predicted"/>
<dbReference type="EMBL" id="MU276812">
    <property type="protein sequence ID" value="KAI0037638.1"/>
    <property type="molecule type" value="Genomic_DNA"/>
</dbReference>